<name>A0A2G5SQV8_9PELO</name>
<dbReference type="EMBL" id="PDUG01000006">
    <property type="protein sequence ID" value="PIC17505.1"/>
    <property type="molecule type" value="Genomic_DNA"/>
</dbReference>
<evidence type="ECO:0000313" key="2">
    <source>
        <dbReference type="Proteomes" id="UP000230233"/>
    </source>
</evidence>
<accession>A0A2G5SQV8</accession>
<keyword evidence="2" id="KW-1185">Reference proteome</keyword>
<proteinExistence type="predicted"/>
<protein>
    <submittedName>
        <fullName evidence="1">Uncharacterized protein</fullName>
    </submittedName>
</protein>
<organism evidence="1 2">
    <name type="scientific">Caenorhabditis nigoni</name>
    <dbReference type="NCBI Taxonomy" id="1611254"/>
    <lineage>
        <taxon>Eukaryota</taxon>
        <taxon>Metazoa</taxon>
        <taxon>Ecdysozoa</taxon>
        <taxon>Nematoda</taxon>
        <taxon>Chromadorea</taxon>
        <taxon>Rhabditida</taxon>
        <taxon>Rhabditina</taxon>
        <taxon>Rhabditomorpha</taxon>
        <taxon>Rhabditoidea</taxon>
        <taxon>Rhabditidae</taxon>
        <taxon>Peloderinae</taxon>
        <taxon>Caenorhabditis</taxon>
    </lineage>
</organism>
<sequence length="78" mass="9280">MLISELITIDPLYPYSPFQPLDRGGVKRIDRIWVVTKLTFTLFFISDRWSNDQILKSHHCRCLVGFDDHRTICREAHF</sequence>
<dbReference type="AlphaFoldDB" id="A0A2G5SQV8"/>
<dbReference type="Proteomes" id="UP000230233">
    <property type="component" value="Chromosome X"/>
</dbReference>
<comment type="caution">
    <text evidence="1">The sequence shown here is derived from an EMBL/GenBank/DDBJ whole genome shotgun (WGS) entry which is preliminary data.</text>
</comment>
<reference evidence="2" key="1">
    <citation type="submission" date="2017-10" db="EMBL/GenBank/DDBJ databases">
        <title>Rapid genome shrinkage in a self-fertile nematode reveals novel sperm competition proteins.</title>
        <authorList>
            <person name="Yin D."/>
            <person name="Schwarz E.M."/>
            <person name="Thomas C.G."/>
            <person name="Felde R.L."/>
            <person name="Korf I.F."/>
            <person name="Cutter A.D."/>
            <person name="Schartner C.M."/>
            <person name="Ralston E.J."/>
            <person name="Meyer B.J."/>
            <person name="Haag E.S."/>
        </authorList>
    </citation>
    <scope>NUCLEOTIDE SEQUENCE [LARGE SCALE GENOMIC DNA]</scope>
    <source>
        <strain evidence="2">JU1422</strain>
    </source>
</reference>
<gene>
    <name evidence="1" type="primary">Cnig_chr_X.g23724</name>
    <name evidence="1" type="ORF">B9Z55_023724</name>
</gene>
<evidence type="ECO:0000313" key="1">
    <source>
        <dbReference type="EMBL" id="PIC17505.1"/>
    </source>
</evidence>